<feature type="region of interest" description="Disordered" evidence="1">
    <location>
        <begin position="85"/>
        <end position="109"/>
    </location>
</feature>
<dbReference type="EMBL" id="SPHZ02000002">
    <property type="protein sequence ID" value="KAF0930778.1"/>
    <property type="molecule type" value="Genomic_DNA"/>
</dbReference>
<accession>A0A6G1F1H9</accession>
<evidence type="ECO:0000256" key="1">
    <source>
        <dbReference type="SAM" id="MobiDB-lite"/>
    </source>
</evidence>
<gene>
    <name evidence="3" type="ORF">E2562_035146</name>
</gene>
<dbReference type="Pfam" id="PF03732">
    <property type="entry name" value="Retrotrans_gag"/>
    <property type="match status" value="1"/>
</dbReference>
<dbReference type="OrthoDB" id="696524at2759"/>
<dbReference type="InterPro" id="IPR005162">
    <property type="entry name" value="Retrotrans_gag_dom"/>
</dbReference>
<keyword evidence="4" id="KW-1185">Reference proteome</keyword>
<dbReference type="Proteomes" id="UP000479710">
    <property type="component" value="Unassembled WGS sequence"/>
</dbReference>
<sequence length="109" mass="12559">MDLKQQEFLNLTQDRKTVLEYLYKFNHLARYAPDDVSTDSRKQNRFMRGLSAELQLELAAHIFHDFQDLVNRAVVVESKMKNLENERKRKRIAQSPAIGGSSTSSSTSV</sequence>
<dbReference type="AlphaFoldDB" id="A0A6G1F1H9"/>
<evidence type="ECO:0000313" key="4">
    <source>
        <dbReference type="Proteomes" id="UP000479710"/>
    </source>
</evidence>
<feature type="domain" description="Retrotransposon gag" evidence="2">
    <location>
        <begin position="2"/>
        <end position="51"/>
    </location>
</feature>
<protein>
    <recommendedName>
        <fullName evidence="2">Retrotransposon gag domain-containing protein</fullName>
    </recommendedName>
</protein>
<name>A0A6G1F1H9_9ORYZ</name>
<comment type="caution">
    <text evidence="3">The sequence shown here is derived from an EMBL/GenBank/DDBJ whole genome shotgun (WGS) entry which is preliminary data.</text>
</comment>
<reference evidence="3 4" key="1">
    <citation type="submission" date="2019-11" db="EMBL/GenBank/DDBJ databases">
        <title>Whole genome sequence of Oryza granulata.</title>
        <authorList>
            <person name="Li W."/>
        </authorList>
    </citation>
    <scope>NUCLEOTIDE SEQUENCE [LARGE SCALE GENOMIC DNA]</scope>
    <source>
        <strain evidence="4">cv. Menghai</strain>
        <tissue evidence="3">Leaf</tissue>
    </source>
</reference>
<proteinExistence type="predicted"/>
<evidence type="ECO:0000259" key="2">
    <source>
        <dbReference type="Pfam" id="PF03732"/>
    </source>
</evidence>
<evidence type="ECO:0000313" key="3">
    <source>
        <dbReference type="EMBL" id="KAF0930778.1"/>
    </source>
</evidence>
<organism evidence="3 4">
    <name type="scientific">Oryza meyeriana var. granulata</name>
    <dbReference type="NCBI Taxonomy" id="110450"/>
    <lineage>
        <taxon>Eukaryota</taxon>
        <taxon>Viridiplantae</taxon>
        <taxon>Streptophyta</taxon>
        <taxon>Embryophyta</taxon>
        <taxon>Tracheophyta</taxon>
        <taxon>Spermatophyta</taxon>
        <taxon>Magnoliopsida</taxon>
        <taxon>Liliopsida</taxon>
        <taxon>Poales</taxon>
        <taxon>Poaceae</taxon>
        <taxon>BOP clade</taxon>
        <taxon>Oryzoideae</taxon>
        <taxon>Oryzeae</taxon>
        <taxon>Oryzinae</taxon>
        <taxon>Oryza</taxon>
        <taxon>Oryza meyeriana</taxon>
    </lineage>
</organism>